<dbReference type="EMBL" id="LR797060">
    <property type="protein sequence ID" value="CAB4183820.1"/>
    <property type="molecule type" value="Genomic_DNA"/>
</dbReference>
<dbReference type="EMBL" id="LR796881">
    <property type="protein sequence ID" value="CAB4172353.1"/>
    <property type="molecule type" value="Genomic_DNA"/>
</dbReference>
<organism evidence="10">
    <name type="scientific">uncultured Caudovirales phage</name>
    <dbReference type="NCBI Taxonomy" id="2100421"/>
    <lineage>
        <taxon>Viruses</taxon>
        <taxon>Duplodnaviria</taxon>
        <taxon>Heunggongvirae</taxon>
        <taxon>Uroviricota</taxon>
        <taxon>Caudoviricetes</taxon>
        <taxon>Peduoviridae</taxon>
        <taxon>Maltschvirus</taxon>
        <taxon>Maltschvirus maltsch</taxon>
    </lineage>
</organism>
<evidence type="ECO:0000313" key="10">
    <source>
        <dbReference type="EMBL" id="CAB5229100.1"/>
    </source>
</evidence>
<name>A0A6J7XE78_9CAUD</name>
<evidence type="ECO:0000313" key="1">
    <source>
        <dbReference type="EMBL" id="CAB4146488.1"/>
    </source>
</evidence>
<evidence type="ECO:0000313" key="8">
    <source>
        <dbReference type="EMBL" id="CAB4213885.1"/>
    </source>
</evidence>
<dbReference type="EMBL" id="LR796953">
    <property type="protein sequence ID" value="CAB4177505.1"/>
    <property type="molecule type" value="Genomic_DNA"/>
</dbReference>
<dbReference type="EMBL" id="LR797463">
    <property type="protein sequence ID" value="CAB4218598.1"/>
    <property type="molecule type" value="Genomic_DNA"/>
</dbReference>
<evidence type="ECO:0000313" key="7">
    <source>
        <dbReference type="EMBL" id="CAB4200691.1"/>
    </source>
</evidence>
<gene>
    <name evidence="4" type="ORF">UFOVP1006_3</name>
    <name evidence="5" type="ORF">UFOVP1096_17</name>
    <name evidence="6" type="ORF">UFOVP1157_10</name>
    <name evidence="7" type="ORF">UFOVP1347_60</name>
    <name evidence="8" type="ORF">UFOVP1455_8</name>
    <name evidence="10" type="ORF">UFOVP1543_8</name>
    <name evidence="9" type="ORF">UFOVP1606_34</name>
    <name evidence="1" type="ORF">UFOVP497_25</name>
    <name evidence="2" type="ORF">UFOVP834_1</name>
    <name evidence="3" type="ORF">UFOVP922_10</name>
</gene>
<protein>
    <recommendedName>
        <fullName evidence="11">Phage major capsid protein</fullName>
    </recommendedName>
</protein>
<evidence type="ECO:0000313" key="6">
    <source>
        <dbReference type="EMBL" id="CAB4187300.1"/>
    </source>
</evidence>
<dbReference type="EMBL" id="LR798397">
    <property type="protein sequence ID" value="CAB5229100.1"/>
    <property type="molecule type" value="Genomic_DNA"/>
</dbReference>
<evidence type="ECO:0008006" key="11">
    <source>
        <dbReference type="Google" id="ProtNLM"/>
    </source>
</evidence>
<dbReference type="EMBL" id="LR797307">
    <property type="protein sequence ID" value="CAB4200691.1"/>
    <property type="molecule type" value="Genomic_DNA"/>
</dbReference>
<evidence type="ECO:0000313" key="3">
    <source>
        <dbReference type="EMBL" id="CAB4172353.1"/>
    </source>
</evidence>
<dbReference type="EMBL" id="LR796763">
    <property type="protein sequence ID" value="CAB4164182.1"/>
    <property type="molecule type" value="Genomic_DNA"/>
</dbReference>
<dbReference type="InterPro" id="IPR049718">
    <property type="entry name" value="AKO59007-like"/>
</dbReference>
<accession>A0A6J7XE78</accession>
<dbReference type="EMBL" id="LR797102">
    <property type="protein sequence ID" value="CAB4187300.1"/>
    <property type="molecule type" value="Genomic_DNA"/>
</dbReference>
<dbReference type="EMBL" id="LR797405">
    <property type="protein sequence ID" value="CAB4213885.1"/>
    <property type="molecule type" value="Genomic_DNA"/>
</dbReference>
<evidence type="ECO:0000313" key="9">
    <source>
        <dbReference type="EMBL" id="CAB4218598.1"/>
    </source>
</evidence>
<dbReference type="NCBIfam" id="NF033394">
    <property type="entry name" value="capsid_maj_Podo"/>
    <property type="match status" value="1"/>
</dbReference>
<evidence type="ECO:0000313" key="5">
    <source>
        <dbReference type="EMBL" id="CAB4183820.1"/>
    </source>
</evidence>
<reference evidence="10" key="1">
    <citation type="submission" date="2020-05" db="EMBL/GenBank/DDBJ databases">
        <authorList>
            <person name="Chiriac C."/>
            <person name="Salcher M."/>
            <person name="Ghai R."/>
            <person name="Kavagutti S V."/>
        </authorList>
    </citation>
    <scope>NUCLEOTIDE SEQUENCE</scope>
</reference>
<sequence>MPSPNSTFTEMVTTTMRKHYRKVVDNVTHNNGFLTVLKERGHIKTDASGGYEIAIPLSYAENSTYQRYSGYDTLNIGASDVLSSAKYDWSQVALHVTASGRELRMNNSEQKMINLVKARTDVAFATAANNMSIDLYSDGALSNQVGGLANLVTNDGTGTVGGIVSGTYTFWKNKFQEVAGGDVLVDGAATGTALTYANLRAGMNTLWLATNRGNDKPDLIVSSHDMYSLYESGLQDLQRYADSKMASAGFEALKYKSASVIFDDNTNFGTTSEKMYFLNTKYLYLMEHPDARWSEDDEKTPVNQDAVVIPIYWMGQLVCSNRSLQGVLFDVAT</sequence>
<evidence type="ECO:0000313" key="2">
    <source>
        <dbReference type="EMBL" id="CAB4164182.1"/>
    </source>
</evidence>
<dbReference type="EMBL" id="LR796470">
    <property type="protein sequence ID" value="CAB4146488.1"/>
    <property type="molecule type" value="Genomic_DNA"/>
</dbReference>
<evidence type="ECO:0000313" key="4">
    <source>
        <dbReference type="EMBL" id="CAB4177505.1"/>
    </source>
</evidence>
<proteinExistence type="predicted"/>